<name>A0AA35W2D0_GEOBA</name>
<protein>
    <submittedName>
        <fullName evidence="2">Cilia- and flagella-associated protein 46</fullName>
    </submittedName>
</protein>
<dbReference type="InterPro" id="IPR039586">
    <property type="entry name" value="CFAP46"/>
</dbReference>
<dbReference type="EMBL" id="CASHTH010000187">
    <property type="protein sequence ID" value="CAI7993286.1"/>
    <property type="molecule type" value="Genomic_DNA"/>
</dbReference>
<feature type="region of interest" description="Disordered" evidence="1">
    <location>
        <begin position="881"/>
        <end position="909"/>
    </location>
</feature>
<dbReference type="PANTHER" id="PTHR15977:SF15">
    <property type="entry name" value="CILIA- AND FLAGELLA-ASSOCIATED PROTEIN 46"/>
    <property type="match status" value="1"/>
</dbReference>
<dbReference type="AlphaFoldDB" id="A0AA35W2D0"/>
<keyword evidence="2" id="KW-0969">Cilium</keyword>
<evidence type="ECO:0000313" key="2">
    <source>
        <dbReference type="EMBL" id="CAI7993286.1"/>
    </source>
</evidence>
<comment type="caution">
    <text evidence="2">The sequence shown here is derived from an EMBL/GenBank/DDBJ whole genome shotgun (WGS) entry which is preliminary data.</text>
</comment>
<keyword evidence="2" id="KW-0966">Cell projection</keyword>
<proteinExistence type="predicted"/>
<dbReference type="GO" id="GO:0060294">
    <property type="term" value="P:cilium movement involved in cell motility"/>
    <property type="evidence" value="ECO:0007669"/>
    <property type="project" value="InterPro"/>
</dbReference>
<accession>A0AA35W2D0</accession>
<feature type="compositionally biased region" description="Polar residues" evidence="1">
    <location>
        <begin position="884"/>
        <end position="896"/>
    </location>
</feature>
<organism evidence="2 3">
    <name type="scientific">Geodia barretti</name>
    <name type="common">Barrett's horny sponge</name>
    <dbReference type="NCBI Taxonomy" id="519541"/>
    <lineage>
        <taxon>Eukaryota</taxon>
        <taxon>Metazoa</taxon>
        <taxon>Porifera</taxon>
        <taxon>Demospongiae</taxon>
        <taxon>Heteroscleromorpha</taxon>
        <taxon>Tetractinellida</taxon>
        <taxon>Astrophorina</taxon>
        <taxon>Geodiidae</taxon>
        <taxon>Geodia</taxon>
    </lineage>
</organism>
<reference evidence="2" key="1">
    <citation type="submission" date="2023-03" db="EMBL/GenBank/DDBJ databases">
        <authorList>
            <person name="Steffen K."/>
            <person name="Cardenas P."/>
        </authorList>
    </citation>
    <scope>NUCLEOTIDE SEQUENCE</scope>
</reference>
<dbReference type="Proteomes" id="UP001174909">
    <property type="component" value="Unassembled WGS sequence"/>
</dbReference>
<keyword evidence="2" id="KW-0282">Flagellum</keyword>
<dbReference type="GO" id="GO:0035082">
    <property type="term" value="P:axoneme assembly"/>
    <property type="evidence" value="ECO:0007669"/>
    <property type="project" value="InterPro"/>
</dbReference>
<dbReference type="PANTHER" id="PTHR15977">
    <property type="entry name" value="CILIA- AND FLAGELLA-ASSOCIATED PROTEIN 46"/>
    <property type="match status" value="1"/>
</dbReference>
<keyword evidence="3" id="KW-1185">Reference proteome</keyword>
<sequence>MGRLLLTQASLAAAEKRVGDCITHVCEALRHPLSLEVWEESLELMLKAAASHPSPSLGNSAVAAVEGSLASLNSLLLRRNSNEALRLEAVHATLRARLVALKAHMILSCSEKSTDKLEQLCQEMSVSTGDLLRLGRREEAACVMLDHARITMRALSSSTDDTSHKASLLRAVELVKGAVDTLQSMLKDTLSLCQLPDGLYTAGEGLLVEAELVMANFLLHISERYVEEERQERTKQQQKSYTQQMIDDYVRVAPEHGSVEDVWNRVASVAAEKALALLASLLTRSAVQSRAPLKARCVYGRGRAQLLMARQANPDSPCVWRQREEADGTDGVPQTVDGGEVVGAATASQVNSISHQEVKIAQSESVQYLARGSQSLREPLTLALQSRDMNVAAMAAMKIVESCGTSDAQSTALHLAVYQSCVASQGLLQLLREILCDPSQSRLAVLLHQHSQLTSPSPLSPSPPSPPPPPLLLEELTEQLNTYTCWHRLGVSADYMDLLKHFPPHFRFLVLQHSDDKSHLYSAYLVPPQPPPPAAKKGGPPPVAVSEMPVVARVAVSTDDRERLVNMVASSHRLQTQQLLKPLGDSSPFDSTVNHQFSSIKEAMDNYLTPALEPISTALLEKSDQGLTVVLLADFDLLQLPLEAMSLLQSQCVKSVSRDFSLQMQYHRIQKFLVEDEAVSATKKGKFQLQPSFLQSNITNFKYILDPRCELSNDSGNEGQQPAYKIMSQINAFPKITSKWTGHRGTTPEQAMSSSQWYPIVEQCSGFLFLGSERLAAHFPPGQLASLSMQDCSIAIVMDHMHTLKSSLTQSKLDLHKSKEEIEAEQSLQTAALLSLAGVSCLLSRQWSSTVDSCTDTVCNFLKKLLSGGVGGVADMKWSETREQSQLVTDSDTQEMPNEPSKEQKDHSSVFNSVVYGLPHLALTLPTQ</sequence>
<gene>
    <name evidence="2" type="ORF">GBAR_LOCUS1237</name>
</gene>
<evidence type="ECO:0000256" key="1">
    <source>
        <dbReference type="SAM" id="MobiDB-lite"/>
    </source>
</evidence>
<evidence type="ECO:0000313" key="3">
    <source>
        <dbReference type="Proteomes" id="UP001174909"/>
    </source>
</evidence>